<dbReference type="Pfam" id="PF14103">
    <property type="entry name" value="DUF4276"/>
    <property type="match status" value="1"/>
</dbReference>
<evidence type="ECO:0000313" key="1">
    <source>
        <dbReference type="EMBL" id="BBR38455.1"/>
    </source>
</evidence>
<dbReference type="AlphaFoldDB" id="A0A6S5C6R6"/>
<evidence type="ECO:0008006" key="3">
    <source>
        <dbReference type="Google" id="ProtNLM"/>
    </source>
</evidence>
<name>A0A6S5C6R6_AERVE</name>
<dbReference type="RefSeq" id="WP_024945961.1">
    <property type="nucleotide sequence ID" value="NZ_AP022038.1"/>
</dbReference>
<organism evidence="1 2">
    <name type="scientific">Aeromonas veronii</name>
    <dbReference type="NCBI Taxonomy" id="654"/>
    <lineage>
        <taxon>Bacteria</taxon>
        <taxon>Pseudomonadati</taxon>
        <taxon>Pseudomonadota</taxon>
        <taxon>Gammaproteobacteria</taxon>
        <taxon>Aeromonadales</taxon>
        <taxon>Aeromonadaceae</taxon>
        <taxon>Aeromonas</taxon>
    </lineage>
</organism>
<accession>A0A6S5C6R6</accession>
<dbReference type="Proteomes" id="UP000515442">
    <property type="component" value="Chromosome"/>
</dbReference>
<gene>
    <name evidence="1" type="ORF">WP3W19E03_09800</name>
</gene>
<sequence length="225" mass="24845">MSDYIEVYAVVEGRSEQIFVEKLLAPYLADKQIYIQATQVSKPGQKGGDVRFSRAINDIEGFLKQRPDTYVTTLVDYYGIKEWPGLENVPKRQSPAIIAAHLNQATKAEVIGKFAAQQAEQRFIPYMAMHEFEALLFSDSAILADELGIAEEQVRRVLAECGEPEAINNGPTTAPSKRLDGWSPKGAFAKTTKGIAIAERIGIPQMRAQCPLFDGWLGELEALVG</sequence>
<protein>
    <recommendedName>
        <fullName evidence="3">DUF4276 family protein</fullName>
    </recommendedName>
</protein>
<reference evidence="1 2" key="1">
    <citation type="submission" date="2019-12" db="EMBL/GenBank/DDBJ databases">
        <title>complete genome sequences of Aeromonas veronii str. WP3-W19-ESBL-03 isolated from wastewater treatment plant effluent.</title>
        <authorList>
            <person name="Sekizuka T."/>
            <person name="Itokawa K."/>
            <person name="Yatsu K."/>
            <person name="Inamine Y."/>
            <person name="Kuroda M."/>
        </authorList>
    </citation>
    <scope>NUCLEOTIDE SEQUENCE [LARGE SCALE GENOMIC DNA]</scope>
    <source>
        <strain evidence="1 2">WP3-W19-ESBL-03</strain>
    </source>
</reference>
<dbReference type="InterPro" id="IPR025455">
    <property type="entry name" value="DUF4276"/>
</dbReference>
<proteinExistence type="predicted"/>
<evidence type="ECO:0000313" key="2">
    <source>
        <dbReference type="Proteomes" id="UP000515442"/>
    </source>
</evidence>
<dbReference type="EMBL" id="AP022038">
    <property type="protein sequence ID" value="BBR38455.1"/>
    <property type="molecule type" value="Genomic_DNA"/>
</dbReference>